<comment type="pathway">
    <text evidence="10">Carbohydrate degradation.</text>
</comment>
<dbReference type="RefSeq" id="WP_083051923.1">
    <property type="nucleotide sequence ID" value="NZ_MWQY01000017.1"/>
</dbReference>
<reference evidence="15 16" key="1">
    <citation type="submission" date="2017-03" db="EMBL/GenBank/DDBJ databases">
        <title>Draft Genome sequence of Marispirochaeta sp. strain JC444.</title>
        <authorList>
            <person name="Shivani Y."/>
            <person name="Subhash Y."/>
            <person name="Sasikala C."/>
            <person name="Ramana C."/>
        </authorList>
    </citation>
    <scope>NUCLEOTIDE SEQUENCE [LARGE SCALE GENOMIC DNA]</scope>
    <source>
        <strain evidence="15 16">JC444</strain>
    </source>
</reference>
<evidence type="ECO:0000256" key="1">
    <source>
        <dbReference type="ARBA" id="ARBA00001782"/>
    </source>
</evidence>
<dbReference type="EC" id="5.1.3.1" evidence="7 10"/>
<evidence type="ECO:0000256" key="3">
    <source>
        <dbReference type="ARBA" id="ARBA00001941"/>
    </source>
</evidence>
<feature type="binding site" evidence="10 14">
    <location>
        <position position="8"/>
    </location>
    <ligand>
        <name>substrate</name>
    </ligand>
</feature>
<dbReference type="STRING" id="1963862.B4O97_14625"/>
<dbReference type="HAMAP" id="MF_02227">
    <property type="entry name" value="RPE"/>
    <property type="match status" value="1"/>
</dbReference>
<evidence type="ECO:0000256" key="4">
    <source>
        <dbReference type="ARBA" id="ARBA00001947"/>
    </source>
</evidence>
<comment type="caution">
    <text evidence="15">The sequence shown here is derived from an EMBL/GenBank/DDBJ whole genome shotgun (WGS) entry which is preliminary data.</text>
</comment>
<feature type="binding site" evidence="10 13">
    <location>
        <position position="175"/>
    </location>
    <ligand>
        <name>a divalent metal cation</name>
        <dbReference type="ChEBI" id="CHEBI:60240"/>
    </ligand>
</feature>
<gene>
    <name evidence="10" type="primary">rpe</name>
    <name evidence="15" type="ORF">B4O97_14625</name>
</gene>
<dbReference type="Proteomes" id="UP000192343">
    <property type="component" value="Unassembled WGS sequence"/>
</dbReference>
<dbReference type="InterPro" id="IPR011060">
    <property type="entry name" value="RibuloseP-bd_barrel"/>
</dbReference>
<dbReference type="NCBIfam" id="TIGR01163">
    <property type="entry name" value="rpe"/>
    <property type="match status" value="1"/>
</dbReference>
<dbReference type="EMBL" id="MWQY01000017">
    <property type="protein sequence ID" value="ORC33893.1"/>
    <property type="molecule type" value="Genomic_DNA"/>
</dbReference>
<dbReference type="GO" id="GO:0019323">
    <property type="term" value="P:pentose catabolic process"/>
    <property type="evidence" value="ECO:0007669"/>
    <property type="project" value="UniProtKB-UniRule"/>
</dbReference>
<evidence type="ECO:0000313" key="16">
    <source>
        <dbReference type="Proteomes" id="UP000192343"/>
    </source>
</evidence>
<evidence type="ECO:0000256" key="11">
    <source>
        <dbReference type="PIRNR" id="PIRNR001461"/>
    </source>
</evidence>
<feature type="binding site" evidence="10 13">
    <location>
        <position position="33"/>
    </location>
    <ligand>
        <name>a divalent metal cation</name>
        <dbReference type="ChEBI" id="CHEBI:60240"/>
    </ligand>
</feature>
<proteinExistence type="inferred from homology"/>
<evidence type="ECO:0000256" key="12">
    <source>
        <dbReference type="PIRSR" id="PIRSR001461-1"/>
    </source>
</evidence>
<evidence type="ECO:0000256" key="2">
    <source>
        <dbReference type="ARBA" id="ARBA00001936"/>
    </source>
</evidence>
<dbReference type="NCBIfam" id="NF004076">
    <property type="entry name" value="PRK05581.1-4"/>
    <property type="match status" value="1"/>
</dbReference>
<accession>A0A1Y1RWE9</accession>
<dbReference type="GO" id="GO:0046872">
    <property type="term" value="F:metal ion binding"/>
    <property type="evidence" value="ECO:0007669"/>
    <property type="project" value="UniProtKB-UniRule"/>
</dbReference>
<feature type="active site" description="Proton donor" evidence="10 12">
    <location>
        <position position="175"/>
    </location>
</feature>
<dbReference type="SUPFAM" id="SSF51366">
    <property type="entry name" value="Ribulose-phoshate binding barrel"/>
    <property type="match status" value="1"/>
</dbReference>
<keyword evidence="13" id="KW-0464">Manganese</keyword>
<organism evidence="15 16">
    <name type="scientific">Marispirochaeta aestuarii</name>
    <dbReference type="NCBI Taxonomy" id="1963862"/>
    <lineage>
        <taxon>Bacteria</taxon>
        <taxon>Pseudomonadati</taxon>
        <taxon>Spirochaetota</taxon>
        <taxon>Spirochaetia</taxon>
        <taxon>Spirochaetales</taxon>
        <taxon>Spirochaetaceae</taxon>
        <taxon>Marispirochaeta</taxon>
    </lineage>
</organism>
<keyword evidence="9 10" id="KW-0413">Isomerase</keyword>
<dbReference type="GO" id="GO:0006098">
    <property type="term" value="P:pentose-phosphate shunt"/>
    <property type="evidence" value="ECO:0007669"/>
    <property type="project" value="UniProtKB-UniRule"/>
</dbReference>
<comment type="cofactor">
    <cofactor evidence="4">
        <name>Zn(2+)</name>
        <dbReference type="ChEBI" id="CHEBI:29105"/>
    </cofactor>
</comment>
<dbReference type="Gene3D" id="3.20.20.70">
    <property type="entry name" value="Aldolase class I"/>
    <property type="match status" value="1"/>
</dbReference>
<dbReference type="OrthoDB" id="1645589at2"/>
<keyword evidence="8 10" id="KW-0479">Metal-binding</keyword>
<name>A0A1Y1RWE9_9SPIO</name>
<dbReference type="InterPro" id="IPR013785">
    <property type="entry name" value="Aldolase_TIM"/>
</dbReference>
<evidence type="ECO:0000256" key="5">
    <source>
        <dbReference type="ARBA" id="ARBA00001954"/>
    </source>
</evidence>
<comment type="cofactor">
    <cofactor evidence="10 13">
        <name>a divalent metal cation</name>
        <dbReference type="ChEBI" id="CHEBI:60240"/>
    </cofactor>
    <text evidence="10 13">Binds 1 divalent metal cation per subunit.</text>
</comment>
<keyword evidence="13" id="KW-0170">Cobalt</keyword>
<dbReference type="Pfam" id="PF00834">
    <property type="entry name" value="Ribul_P_3_epim"/>
    <property type="match status" value="1"/>
</dbReference>
<dbReference type="AlphaFoldDB" id="A0A1Y1RWE9"/>
<dbReference type="InterPro" id="IPR000056">
    <property type="entry name" value="Ribul_P_3_epim-like"/>
</dbReference>
<feature type="binding site" evidence="10 14">
    <location>
        <begin position="197"/>
        <end position="198"/>
    </location>
    <ligand>
        <name>substrate</name>
    </ligand>
</feature>
<dbReference type="FunFam" id="3.20.20.70:FF:000004">
    <property type="entry name" value="Ribulose-phosphate 3-epimerase"/>
    <property type="match status" value="1"/>
</dbReference>
<dbReference type="PIRSF" id="PIRSF001461">
    <property type="entry name" value="RPE"/>
    <property type="match status" value="1"/>
</dbReference>
<evidence type="ECO:0000313" key="15">
    <source>
        <dbReference type="EMBL" id="ORC33893.1"/>
    </source>
</evidence>
<feature type="active site" description="Proton acceptor" evidence="10 12">
    <location>
        <position position="35"/>
    </location>
</feature>
<feature type="binding site" evidence="10 14">
    <location>
        <position position="66"/>
    </location>
    <ligand>
        <name>substrate</name>
    </ligand>
</feature>
<dbReference type="InterPro" id="IPR026019">
    <property type="entry name" value="Ribul_P_3_epim"/>
</dbReference>
<feature type="binding site" evidence="10 13">
    <location>
        <position position="35"/>
    </location>
    <ligand>
        <name>a divalent metal cation</name>
        <dbReference type="ChEBI" id="CHEBI:60240"/>
    </ligand>
</feature>
<comment type="cofactor">
    <cofactor evidence="2">
        <name>Mn(2+)</name>
        <dbReference type="ChEBI" id="CHEBI:29035"/>
    </cofactor>
</comment>
<dbReference type="GO" id="GO:0005737">
    <property type="term" value="C:cytoplasm"/>
    <property type="evidence" value="ECO:0007669"/>
    <property type="project" value="UniProtKB-ARBA"/>
</dbReference>
<comment type="catalytic activity">
    <reaction evidence="1 10 11">
        <text>D-ribulose 5-phosphate = D-xylulose 5-phosphate</text>
        <dbReference type="Rhea" id="RHEA:13677"/>
        <dbReference type="ChEBI" id="CHEBI:57737"/>
        <dbReference type="ChEBI" id="CHEBI:58121"/>
        <dbReference type="EC" id="5.1.3.1"/>
    </reaction>
</comment>
<evidence type="ECO:0000256" key="7">
    <source>
        <dbReference type="ARBA" id="ARBA00013188"/>
    </source>
</evidence>
<dbReference type="CDD" id="cd00429">
    <property type="entry name" value="RPE"/>
    <property type="match status" value="1"/>
</dbReference>
<evidence type="ECO:0000256" key="14">
    <source>
        <dbReference type="PIRSR" id="PIRSR001461-3"/>
    </source>
</evidence>
<keyword evidence="10 11" id="KW-0119">Carbohydrate metabolism</keyword>
<feature type="binding site" evidence="10">
    <location>
        <begin position="175"/>
        <end position="177"/>
    </location>
    <ligand>
        <name>substrate</name>
    </ligand>
</feature>
<comment type="function">
    <text evidence="10">Catalyzes the reversible epimerization of D-ribulose 5-phosphate to D-xylulose 5-phosphate.</text>
</comment>
<evidence type="ECO:0000256" key="10">
    <source>
        <dbReference type="HAMAP-Rule" id="MF_02227"/>
    </source>
</evidence>
<feature type="binding site" evidence="10 14">
    <location>
        <begin position="142"/>
        <end position="145"/>
    </location>
    <ligand>
        <name>substrate</name>
    </ligand>
</feature>
<keyword evidence="16" id="KW-1185">Reference proteome</keyword>
<comment type="cofactor">
    <cofactor evidence="5">
        <name>Fe(2+)</name>
        <dbReference type="ChEBI" id="CHEBI:29033"/>
    </cofactor>
</comment>
<comment type="cofactor">
    <cofactor evidence="3">
        <name>Co(2+)</name>
        <dbReference type="ChEBI" id="CHEBI:48828"/>
    </cofactor>
</comment>
<evidence type="ECO:0000256" key="6">
    <source>
        <dbReference type="ARBA" id="ARBA00009541"/>
    </source>
</evidence>
<comment type="similarity">
    <text evidence="6 10 11">Belongs to the ribulose-phosphate 3-epimerase family.</text>
</comment>
<protein>
    <recommendedName>
        <fullName evidence="7 10">Ribulose-phosphate 3-epimerase</fullName>
        <ecNumber evidence="7 10">5.1.3.1</ecNumber>
    </recommendedName>
</protein>
<sequence length="217" mass="23337">MAPLVAPSILSANFTDIAGAVRLIESAGADWIHLDVMDGSFVPPITFGSQMVADIRAISKLPMDVHLMIDNPERHIESFCAAGADYLTVHAEASVHLHRILQTIRDHGVKPGVSIVPSTPVDHIVEILNEVDLVLVMSVNPGYGGQKIIPSTLAKVERLVGIREEKSLSYRISIDGGVNRTTIDEVRKSGVDVIVAGSAFFNAEDSAAEVAILRGRR</sequence>
<dbReference type="GO" id="GO:0004750">
    <property type="term" value="F:D-ribulose-phosphate 3-epimerase activity"/>
    <property type="evidence" value="ECO:0007669"/>
    <property type="project" value="UniProtKB-UniRule"/>
</dbReference>
<feature type="binding site" evidence="10 13">
    <location>
        <position position="66"/>
    </location>
    <ligand>
        <name>a divalent metal cation</name>
        <dbReference type="ChEBI" id="CHEBI:60240"/>
    </ligand>
</feature>
<keyword evidence="13" id="KW-0862">Zinc</keyword>
<evidence type="ECO:0000256" key="13">
    <source>
        <dbReference type="PIRSR" id="PIRSR001461-2"/>
    </source>
</evidence>
<dbReference type="PANTHER" id="PTHR11749">
    <property type="entry name" value="RIBULOSE-5-PHOSPHATE-3-EPIMERASE"/>
    <property type="match status" value="1"/>
</dbReference>
<evidence type="ECO:0000256" key="8">
    <source>
        <dbReference type="ARBA" id="ARBA00022723"/>
    </source>
</evidence>
<feature type="binding site" evidence="14">
    <location>
        <position position="177"/>
    </location>
    <ligand>
        <name>substrate</name>
    </ligand>
</feature>
<evidence type="ECO:0000256" key="9">
    <source>
        <dbReference type="ARBA" id="ARBA00023235"/>
    </source>
</evidence>